<dbReference type="Pfam" id="PF01428">
    <property type="entry name" value="zf-AN1"/>
    <property type="match status" value="2"/>
</dbReference>
<dbReference type="SMART" id="SM00154">
    <property type="entry name" value="ZnF_AN1"/>
    <property type="match status" value="2"/>
</dbReference>
<feature type="domain" description="AN1-type" evidence="7">
    <location>
        <begin position="108"/>
        <end position="156"/>
    </location>
</feature>
<evidence type="ECO:0000256" key="2">
    <source>
        <dbReference type="ARBA" id="ARBA00022737"/>
    </source>
</evidence>
<feature type="compositionally biased region" description="Low complexity" evidence="6">
    <location>
        <begin position="198"/>
        <end position="212"/>
    </location>
</feature>
<keyword evidence="4" id="KW-0862">Zinc</keyword>
<dbReference type="STRING" id="2316362.A0A4Q2DV24"/>
<dbReference type="PANTHER" id="PTHR14677:SF40">
    <property type="entry name" value="CDC48-ASSOCIATED UBIQUITIN-LIKE_ZINC FINGER PROTEIN 1"/>
    <property type="match status" value="1"/>
</dbReference>
<keyword evidence="2" id="KW-0677">Repeat</keyword>
<dbReference type="InterPro" id="IPR057357">
    <property type="entry name" value="Znf-C2H2_ZFAND2A/B"/>
</dbReference>
<sequence length="266" mass="28828">MSASSSTPAPEPDSQLLNIGKQCADPVCRLVDFLPFKCPHCNKSFCQEHYKVEAHSCPDYDESKHNRVAPDCPFCRIPVAVRPGQDPNVRLEIHFERECTVLTGKLQSKSTPVCARGTCKKVLFSPIRCDTCRQQFCPAHRFPSDHNCNTSQANSAAMPFRPALPSFAGASDAAKNINAKASGAVASVKKSVASAAASASSSAGKPAGSGAPDVFRKTDRRAKAERTSRLKAMRMRNEKGLLSTEEKATLARLEQEAKDDKDCVIM</sequence>
<dbReference type="Gene3D" id="4.10.1110.10">
    <property type="entry name" value="AN1-like Zinc finger"/>
    <property type="match status" value="2"/>
</dbReference>
<gene>
    <name evidence="8" type="ORF">EST38_g1395</name>
</gene>
<evidence type="ECO:0000256" key="3">
    <source>
        <dbReference type="ARBA" id="ARBA00022771"/>
    </source>
</evidence>
<name>A0A4Q2DV24_9AGAR</name>
<evidence type="ECO:0000256" key="1">
    <source>
        <dbReference type="ARBA" id="ARBA00022723"/>
    </source>
</evidence>
<evidence type="ECO:0000256" key="6">
    <source>
        <dbReference type="SAM" id="MobiDB-lite"/>
    </source>
</evidence>
<accession>A0A4Q2DV24</accession>
<evidence type="ECO:0000256" key="4">
    <source>
        <dbReference type="ARBA" id="ARBA00022833"/>
    </source>
</evidence>
<dbReference type="GO" id="GO:0008270">
    <property type="term" value="F:zinc ion binding"/>
    <property type="evidence" value="ECO:0007669"/>
    <property type="project" value="UniProtKB-KW"/>
</dbReference>
<dbReference type="OrthoDB" id="431929at2759"/>
<dbReference type="EMBL" id="SDEE01000019">
    <property type="protein sequence ID" value="RXW24460.1"/>
    <property type="molecule type" value="Genomic_DNA"/>
</dbReference>
<dbReference type="Proteomes" id="UP000290288">
    <property type="component" value="Unassembled WGS sequence"/>
</dbReference>
<protein>
    <recommendedName>
        <fullName evidence="7">AN1-type domain-containing protein</fullName>
    </recommendedName>
</protein>
<evidence type="ECO:0000256" key="5">
    <source>
        <dbReference type="PROSITE-ProRule" id="PRU00449"/>
    </source>
</evidence>
<evidence type="ECO:0000313" key="8">
    <source>
        <dbReference type="EMBL" id="RXW24460.1"/>
    </source>
</evidence>
<evidence type="ECO:0000313" key="9">
    <source>
        <dbReference type="Proteomes" id="UP000290288"/>
    </source>
</evidence>
<comment type="caution">
    <text evidence="8">The sequence shown here is derived from an EMBL/GenBank/DDBJ whole genome shotgun (WGS) entry which is preliminary data.</text>
</comment>
<keyword evidence="3 5" id="KW-0863">Zinc-finger</keyword>
<feature type="domain" description="AN1-type" evidence="7">
    <location>
        <begin position="17"/>
        <end position="65"/>
    </location>
</feature>
<reference evidence="8 9" key="1">
    <citation type="submission" date="2019-01" db="EMBL/GenBank/DDBJ databases">
        <title>Draft genome sequence of Psathyrella aberdarensis IHI B618.</title>
        <authorList>
            <person name="Buettner E."/>
            <person name="Kellner H."/>
        </authorList>
    </citation>
    <scope>NUCLEOTIDE SEQUENCE [LARGE SCALE GENOMIC DNA]</scope>
    <source>
        <strain evidence="8 9">IHI B618</strain>
    </source>
</reference>
<keyword evidence="9" id="KW-1185">Reference proteome</keyword>
<dbReference type="PANTHER" id="PTHR14677">
    <property type="entry name" value="ARSENITE INDUCUBLE RNA ASSOCIATED PROTEIN AIP-1-RELATED"/>
    <property type="match status" value="1"/>
</dbReference>
<dbReference type="InterPro" id="IPR035896">
    <property type="entry name" value="AN1-like_Znf"/>
</dbReference>
<keyword evidence="1" id="KW-0479">Metal-binding</keyword>
<proteinExistence type="predicted"/>
<dbReference type="PROSITE" id="PS51039">
    <property type="entry name" value="ZF_AN1"/>
    <property type="match status" value="2"/>
</dbReference>
<feature type="compositionally biased region" description="Basic and acidic residues" evidence="6">
    <location>
        <begin position="214"/>
        <end position="228"/>
    </location>
</feature>
<dbReference type="AlphaFoldDB" id="A0A4Q2DV24"/>
<dbReference type="GO" id="GO:0005737">
    <property type="term" value="C:cytoplasm"/>
    <property type="evidence" value="ECO:0007669"/>
    <property type="project" value="TreeGrafter"/>
</dbReference>
<evidence type="ECO:0000259" key="7">
    <source>
        <dbReference type="PROSITE" id="PS51039"/>
    </source>
</evidence>
<dbReference type="SUPFAM" id="SSF118310">
    <property type="entry name" value="AN1-like Zinc finger"/>
    <property type="match status" value="2"/>
</dbReference>
<dbReference type="Pfam" id="PF25403">
    <property type="entry name" value="zf-C2H2_ZFAND2"/>
    <property type="match status" value="1"/>
</dbReference>
<dbReference type="InterPro" id="IPR000058">
    <property type="entry name" value="Znf_AN1"/>
</dbReference>
<organism evidence="8 9">
    <name type="scientific">Candolleomyces aberdarensis</name>
    <dbReference type="NCBI Taxonomy" id="2316362"/>
    <lineage>
        <taxon>Eukaryota</taxon>
        <taxon>Fungi</taxon>
        <taxon>Dikarya</taxon>
        <taxon>Basidiomycota</taxon>
        <taxon>Agaricomycotina</taxon>
        <taxon>Agaricomycetes</taxon>
        <taxon>Agaricomycetidae</taxon>
        <taxon>Agaricales</taxon>
        <taxon>Agaricineae</taxon>
        <taxon>Psathyrellaceae</taxon>
        <taxon>Candolleomyces</taxon>
    </lineage>
</organism>
<feature type="region of interest" description="Disordered" evidence="6">
    <location>
        <begin position="198"/>
        <end position="241"/>
    </location>
</feature>